<feature type="domain" description="Helicase ATP-binding" evidence="1">
    <location>
        <begin position="164"/>
        <end position="339"/>
    </location>
</feature>
<dbReference type="PROSITE" id="PS51194">
    <property type="entry name" value="HELICASE_CTER"/>
    <property type="match status" value="1"/>
</dbReference>
<evidence type="ECO:0000259" key="2">
    <source>
        <dbReference type="PROSITE" id="PS51194"/>
    </source>
</evidence>
<dbReference type="SMART" id="SM00487">
    <property type="entry name" value="DEXDc"/>
    <property type="match status" value="1"/>
</dbReference>
<dbReference type="PANTHER" id="PTHR47396:SF1">
    <property type="entry name" value="ATP-DEPENDENT HELICASE IRC3-RELATED"/>
    <property type="match status" value="1"/>
</dbReference>
<evidence type="ECO:0000313" key="4">
    <source>
        <dbReference type="Proteomes" id="UP001500325"/>
    </source>
</evidence>
<evidence type="ECO:0000313" key="3">
    <source>
        <dbReference type="EMBL" id="GAA4682391.1"/>
    </source>
</evidence>
<protein>
    <recommendedName>
        <fullName evidence="5">Superfamily II DNA or RNA helicase</fullName>
    </recommendedName>
</protein>
<dbReference type="PANTHER" id="PTHR47396">
    <property type="entry name" value="TYPE I RESTRICTION ENZYME ECOKI R PROTEIN"/>
    <property type="match status" value="1"/>
</dbReference>
<reference evidence="4" key="1">
    <citation type="journal article" date="2019" name="Int. J. Syst. Evol. Microbiol.">
        <title>The Global Catalogue of Microorganisms (GCM) 10K type strain sequencing project: providing services to taxonomists for standard genome sequencing and annotation.</title>
        <authorList>
            <consortium name="The Broad Institute Genomics Platform"/>
            <consortium name="The Broad Institute Genome Sequencing Center for Infectious Disease"/>
            <person name="Wu L."/>
            <person name="Ma J."/>
        </authorList>
    </citation>
    <scope>NUCLEOTIDE SEQUENCE [LARGE SCALE GENOMIC DNA]</scope>
    <source>
        <strain evidence="4">JCM 18055</strain>
    </source>
</reference>
<dbReference type="InterPro" id="IPR050742">
    <property type="entry name" value="Helicase_Restrict-Modif_Enz"/>
</dbReference>
<evidence type="ECO:0000259" key="1">
    <source>
        <dbReference type="PROSITE" id="PS51192"/>
    </source>
</evidence>
<sequence>MLLSVYRAAQDRDSVEALARRADEDLPVLAEVALGAPPRAKLMDHLIDPMREQWLPTLGAQDLAEIVNLVQHGLTGDARDEVLRTTQERVDFLRARRRTDNFKAVLRREFIARNKDRRPVLTTSAPQSERDASEWRITGAGATDPREPYPHQREAWSAMDALLDDDASDDRGGLLILPTGAGKTYTMVRWLLQRMSKDADLTVLWIADRQELVEQAAWTFVEVGRSLPLGVERTLRRIHSGANVATTLASEALDIAVVTRQSLRGKFDAGTRKRIQKFVGGRRTIVVIDEAHHAIAPTYAQVLTLLDDLCQPMLVGLTATPWPSGYGGTMELRQRFPRVLAKVDPAELVRSGVLARPVHHSVETAQRVELSDEERTQLGKGDLTADLLRRFDVARRNDLIVETWSNRREEWGKTLVFAVNIAHADHLGRLFEEQGAPTLVVHTRSGRARGEVLDEFREATQPTVLVSVGMLTEGVDLPDARTVFLARPTTSRILLRQMIGRVLRGPRAGGEALAHIVDVRDKWDEDVDVLRPIEIPLGTGQPEPPRGETDGLHRLPRIVDEASGVDVPEDVVARVLRACVERHRGSSTVPMVRSLRLTGFYRLDELSPPVFDHTQRRYEALVESEVAGNHVSVAKAMESFEDLPIPRPLRRDVEAVLDFVRSQGVAPPLEPLQVMVDVRAIAADLADRAMSPLDQHAWLKERFETSLARAVYPSFQAFDEAVHQALFALASPGRIDPEDVRPGSGGEKLVAVAERDLSVLLDRVRTRAQELVADEDPVYRDLLGTRLDIGWTRDVDRTAFARWAPRMAGRRRGEPKIWVSSMLRVDPAQVPDGVLEYLIWHEVVHHLLPGQGHDAGFRRLEALWPESASHDYFLDTLGERFDLTA</sequence>
<feature type="domain" description="Helicase C-terminal" evidence="2">
    <location>
        <begin position="395"/>
        <end position="552"/>
    </location>
</feature>
<dbReference type="Gene3D" id="3.40.50.300">
    <property type="entry name" value="P-loop containing nucleotide triphosphate hydrolases"/>
    <property type="match status" value="2"/>
</dbReference>
<dbReference type="InterPro" id="IPR027417">
    <property type="entry name" value="P-loop_NTPase"/>
</dbReference>
<comment type="caution">
    <text evidence="3">The sequence shown here is derived from an EMBL/GenBank/DDBJ whole genome shotgun (WGS) entry which is preliminary data.</text>
</comment>
<dbReference type="InterPro" id="IPR014001">
    <property type="entry name" value="Helicase_ATP-bd"/>
</dbReference>
<name>A0ABP8W8V4_9PSEU</name>
<dbReference type="SMART" id="SM00490">
    <property type="entry name" value="HELICc"/>
    <property type="match status" value="1"/>
</dbReference>
<keyword evidence="4" id="KW-1185">Reference proteome</keyword>
<gene>
    <name evidence="3" type="ORF">GCM10023215_15480</name>
</gene>
<dbReference type="Proteomes" id="UP001500325">
    <property type="component" value="Unassembled WGS sequence"/>
</dbReference>
<dbReference type="Pfam" id="PF00271">
    <property type="entry name" value="Helicase_C"/>
    <property type="match status" value="1"/>
</dbReference>
<dbReference type="PROSITE" id="PS51192">
    <property type="entry name" value="HELICASE_ATP_BIND_1"/>
    <property type="match status" value="1"/>
</dbReference>
<dbReference type="SUPFAM" id="SSF52540">
    <property type="entry name" value="P-loop containing nucleoside triphosphate hydrolases"/>
    <property type="match status" value="1"/>
</dbReference>
<dbReference type="InterPro" id="IPR006935">
    <property type="entry name" value="Helicase/UvrB_N"/>
</dbReference>
<accession>A0ABP8W8V4</accession>
<proteinExistence type="predicted"/>
<dbReference type="EMBL" id="BAABIC010000004">
    <property type="protein sequence ID" value="GAA4682391.1"/>
    <property type="molecule type" value="Genomic_DNA"/>
</dbReference>
<evidence type="ECO:0008006" key="5">
    <source>
        <dbReference type="Google" id="ProtNLM"/>
    </source>
</evidence>
<dbReference type="Pfam" id="PF04851">
    <property type="entry name" value="ResIII"/>
    <property type="match status" value="1"/>
</dbReference>
<organism evidence="3 4">
    <name type="scientific">Pseudonocardia yuanmonensis</name>
    <dbReference type="NCBI Taxonomy" id="1095914"/>
    <lineage>
        <taxon>Bacteria</taxon>
        <taxon>Bacillati</taxon>
        <taxon>Actinomycetota</taxon>
        <taxon>Actinomycetes</taxon>
        <taxon>Pseudonocardiales</taxon>
        <taxon>Pseudonocardiaceae</taxon>
        <taxon>Pseudonocardia</taxon>
    </lineage>
</organism>
<dbReference type="InterPro" id="IPR001650">
    <property type="entry name" value="Helicase_C-like"/>
</dbReference>